<evidence type="ECO:0000259" key="2">
    <source>
        <dbReference type="Pfam" id="PF00632"/>
    </source>
</evidence>
<dbReference type="SUPFAM" id="SSF56204">
    <property type="entry name" value="Hect, E3 ligase catalytic domain"/>
    <property type="match status" value="1"/>
</dbReference>
<sequence length="216" mass="24772">MNSFKTPEILKTNVEVEMILPNGVSERGQGGGVFRDCLTAWWGEFYGQCTLGSETKVPFIRHDYQMEEWTAVARIIKKGFTEFEYLPVQLSVVILESAIFPSNLSSDDRNIMHYLRQYIKESDKEKLKLFLRFCTGADLLLPSINVISIEFNNTEGLARTPFASTCSCILKLSNTYENFPTFRAEFNSILSSDIWVAVINEYQYDFSQFIMACPML</sequence>
<reference evidence="3 4" key="1">
    <citation type="submission" date="2022-12" db="EMBL/GenBank/DDBJ databases">
        <title>Chromosome-level genome of Tegillarca granosa.</title>
        <authorList>
            <person name="Kim J."/>
        </authorList>
    </citation>
    <scope>NUCLEOTIDE SEQUENCE [LARGE SCALE GENOMIC DNA]</scope>
    <source>
        <strain evidence="3">Teg-2019</strain>
        <tissue evidence="3">Adductor muscle</tissue>
    </source>
</reference>
<dbReference type="EMBL" id="JARBDR010000640">
    <property type="protein sequence ID" value="KAJ8309691.1"/>
    <property type="molecule type" value="Genomic_DNA"/>
</dbReference>
<dbReference type="InterPro" id="IPR035983">
    <property type="entry name" value="Hect_E3_ubiquitin_ligase"/>
</dbReference>
<organism evidence="3 4">
    <name type="scientific">Tegillarca granosa</name>
    <name type="common">Malaysian cockle</name>
    <name type="synonym">Anadara granosa</name>
    <dbReference type="NCBI Taxonomy" id="220873"/>
    <lineage>
        <taxon>Eukaryota</taxon>
        <taxon>Metazoa</taxon>
        <taxon>Spiralia</taxon>
        <taxon>Lophotrochozoa</taxon>
        <taxon>Mollusca</taxon>
        <taxon>Bivalvia</taxon>
        <taxon>Autobranchia</taxon>
        <taxon>Pteriomorphia</taxon>
        <taxon>Arcoida</taxon>
        <taxon>Arcoidea</taxon>
        <taxon>Arcidae</taxon>
        <taxon>Tegillarca</taxon>
    </lineage>
</organism>
<evidence type="ECO:0000313" key="4">
    <source>
        <dbReference type="Proteomes" id="UP001217089"/>
    </source>
</evidence>
<keyword evidence="1" id="KW-0833">Ubl conjugation pathway</keyword>
<dbReference type="InterPro" id="IPR000569">
    <property type="entry name" value="HECT_dom"/>
</dbReference>
<protein>
    <recommendedName>
        <fullName evidence="2">HECT domain-containing protein</fullName>
    </recommendedName>
</protein>
<evidence type="ECO:0000313" key="3">
    <source>
        <dbReference type="EMBL" id="KAJ8309691.1"/>
    </source>
</evidence>
<dbReference type="Pfam" id="PF00632">
    <property type="entry name" value="HECT"/>
    <property type="match status" value="1"/>
</dbReference>
<dbReference type="Gene3D" id="3.30.2410.10">
    <property type="entry name" value="Hect, E3 ligase catalytic domain"/>
    <property type="match status" value="1"/>
</dbReference>
<keyword evidence="4" id="KW-1185">Reference proteome</keyword>
<feature type="domain" description="HECT" evidence="2">
    <location>
        <begin position="105"/>
        <end position="174"/>
    </location>
</feature>
<dbReference type="Proteomes" id="UP001217089">
    <property type="component" value="Unassembled WGS sequence"/>
</dbReference>
<accession>A0ABQ9EZF0</accession>
<proteinExistence type="predicted"/>
<gene>
    <name evidence="3" type="ORF">KUTeg_011556</name>
</gene>
<comment type="caution">
    <text evidence="3">The sequence shown here is derived from an EMBL/GenBank/DDBJ whole genome shotgun (WGS) entry which is preliminary data.</text>
</comment>
<name>A0ABQ9EZF0_TEGGR</name>
<evidence type="ECO:0000256" key="1">
    <source>
        <dbReference type="ARBA" id="ARBA00022786"/>
    </source>
</evidence>